<feature type="domain" description="Isochorismatase-like" evidence="3">
    <location>
        <begin position="5"/>
        <end position="142"/>
    </location>
</feature>
<dbReference type="GO" id="GO:0016787">
    <property type="term" value="F:hydrolase activity"/>
    <property type="evidence" value="ECO:0007669"/>
    <property type="project" value="UniProtKB-KW"/>
</dbReference>
<reference evidence="4 5" key="1">
    <citation type="submission" date="2017-10" db="EMBL/GenBank/DDBJ databases">
        <title>Bacillus sp. nov., a halophilic bacterium isolated from a Yangshapao Lake.</title>
        <authorList>
            <person name="Wang H."/>
        </authorList>
    </citation>
    <scope>NUCLEOTIDE SEQUENCE [LARGE SCALE GENOMIC DNA]</scope>
    <source>
        <strain evidence="4 5">YSP-3</strain>
    </source>
</reference>
<dbReference type="InterPro" id="IPR000868">
    <property type="entry name" value="Isochorismatase-like_dom"/>
</dbReference>
<dbReference type="InterPro" id="IPR050272">
    <property type="entry name" value="Isochorismatase-like_hydrls"/>
</dbReference>
<dbReference type="Proteomes" id="UP000248066">
    <property type="component" value="Unassembled WGS sequence"/>
</dbReference>
<name>A0A2W0H4E6_9BACI</name>
<sequence>MTKKALIIIDVQNGMFLEGHAVYDGEQLLQNLNGLIAKARASQTPVIYVQHNEPEGLVYGTEWWEIHPAIAPENGDLIIHKKRPDSFYQTPLDEELKKLGVEHVCLAGIQTDYCVDTTCRSAFSHGYSVTLFSDTHTTVDAGDLTAEQIIGHHNTVLRSFAEVIPSREAAF</sequence>
<dbReference type="OrthoDB" id="9785724at2"/>
<dbReference type="Pfam" id="PF00857">
    <property type="entry name" value="Isochorismatase"/>
    <property type="match status" value="1"/>
</dbReference>
<keyword evidence="2 4" id="KW-0378">Hydrolase</keyword>
<accession>A0A2W0H4E6</accession>
<dbReference type="AlphaFoldDB" id="A0A2W0H4E6"/>
<protein>
    <submittedName>
        <fullName evidence="4">Cysteine hydrolase</fullName>
    </submittedName>
</protein>
<evidence type="ECO:0000259" key="3">
    <source>
        <dbReference type="Pfam" id="PF00857"/>
    </source>
</evidence>
<dbReference type="SUPFAM" id="SSF52499">
    <property type="entry name" value="Isochorismatase-like hydrolases"/>
    <property type="match status" value="1"/>
</dbReference>
<dbReference type="RefSeq" id="WP_110520640.1">
    <property type="nucleotide sequence ID" value="NZ_PDOF01000002.1"/>
</dbReference>
<evidence type="ECO:0000256" key="2">
    <source>
        <dbReference type="ARBA" id="ARBA00022801"/>
    </source>
</evidence>
<dbReference type="Gene3D" id="3.40.50.850">
    <property type="entry name" value="Isochorismatase-like"/>
    <property type="match status" value="1"/>
</dbReference>
<keyword evidence="5" id="KW-1185">Reference proteome</keyword>
<evidence type="ECO:0000313" key="4">
    <source>
        <dbReference type="EMBL" id="PYZ96703.1"/>
    </source>
</evidence>
<dbReference type="InterPro" id="IPR036380">
    <property type="entry name" value="Isochorismatase-like_sf"/>
</dbReference>
<organism evidence="4 5">
    <name type="scientific">Alteribacter lacisalsi</name>
    <dbReference type="NCBI Taxonomy" id="2045244"/>
    <lineage>
        <taxon>Bacteria</taxon>
        <taxon>Bacillati</taxon>
        <taxon>Bacillota</taxon>
        <taxon>Bacilli</taxon>
        <taxon>Bacillales</taxon>
        <taxon>Bacillaceae</taxon>
        <taxon>Alteribacter</taxon>
    </lineage>
</organism>
<dbReference type="PANTHER" id="PTHR43540:SF14">
    <property type="entry name" value="ISOCHORISMATASE"/>
    <property type="match status" value="1"/>
</dbReference>
<evidence type="ECO:0000313" key="5">
    <source>
        <dbReference type="Proteomes" id="UP000248066"/>
    </source>
</evidence>
<comment type="caution">
    <text evidence="4">The sequence shown here is derived from an EMBL/GenBank/DDBJ whole genome shotgun (WGS) entry which is preliminary data.</text>
</comment>
<comment type="similarity">
    <text evidence="1">Belongs to the isochorismatase family.</text>
</comment>
<dbReference type="EMBL" id="PDOF01000002">
    <property type="protein sequence ID" value="PYZ96703.1"/>
    <property type="molecule type" value="Genomic_DNA"/>
</dbReference>
<evidence type="ECO:0000256" key="1">
    <source>
        <dbReference type="ARBA" id="ARBA00006336"/>
    </source>
</evidence>
<proteinExistence type="inferred from homology"/>
<gene>
    <name evidence="4" type="ORF">CR205_13485</name>
</gene>
<dbReference type="PANTHER" id="PTHR43540">
    <property type="entry name" value="PEROXYUREIDOACRYLATE/UREIDOACRYLATE AMIDOHYDROLASE-RELATED"/>
    <property type="match status" value="1"/>
</dbReference>
<dbReference type="CDD" id="cd01014">
    <property type="entry name" value="nicotinamidase_related"/>
    <property type="match status" value="1"/>
</dbReference>